<sequence>MGYLVTTRGRLRLPATQENDAFHAAVQAMTGRDGWFHPDDEPATSLADLATYAAASLEREGDLLVLATDEDGDPKWSAQATAFYVALAPFVGDGVVSFIGEDEETWTYTYAADGLTQNGVNGWDGAAEPFGEPAPDEQPAPAPAPRARRRWFGRG</sequence>
<evidence type="ECO:0000256" key="1">
    <source>
        <dbReference type="SAM" id="MobiDB-lite"/>
    </source>
</evidence>
<keyword evidence="3" id="KW-1185">Reference proteome</keyword>
<gene>
    <name evidence="2" type="ORF">M8330_05630</name>
</gene>
<dbReference type="AlphaFoldDB" id="A0A9X2D5X1"/>
<accession>A0A9X2D5X1</accession>
<name>A0A9X2D5X1_9ACTN</name>
<proteinExistence type="predicted"/>
<organism evidence="2 3">
    <name type="scientific">Nocardioides bruguierae</name>
    <dbReference type="NCBI Taxonomy" id="2945102"/>
    <lineage>
        <taxon>Bacteria</taxon>
        <taxon>Bacillati</taxon>
        <taxon>Actinomycetota</taxon>
        <taxon>Actinomycetes</taxon>
        <taxon>Propionibacteriales</taxon>
        <taxon>Nocardioidaceae</taxon>
        <taxon>Nocardioides</taxon>
    </lineage>
</organism>
<dbReference type="RefSeq" id="WP_250826529.1">
    <property type="nucleotide sequence ID" value="NZ_JAMOIL010000005.1"/>
</dbReference>
<feature type="compositionally biased region" description="Basic residues" evidence="1">
    <location>
        <begin position="146"/>
        <end position="155"/>
    </location>
</feature>
<protein>
    <submittedName>
        <fullName evidence="2">Uncharacterized protein</fullName>
    </submittedName>
</protein>
<reference evidence="2" key="1">
    <citation type="submission" date="2022-05" db="EMBL/GenBank/DDBJ databases">
        <authorList>
            <person name="Tuo L."/>
        </authorList>
    </citation>
    <scope>NUCLEOTIDE SEQUENCE</scope>
    <source>
        <strain evidence="2">BSK12Z-4</strain>
    </source>
</reference>
<comment type="caution">
    <text evidence="2">The sequence shown here is derived from an EMBL/GenBank/DDBJ whole genome shotgun (WGS) entry which is preliminary data.</text>
</comment>
<dbReference type="Proteomes" id="UP001139485">
    <property type="component" value="Unassembled WGS sequence"/>
</dbReference>
<evidence type="ECO:0000313" key="2">
    <source>
        <dbReference type="EMBL" id="MCM0619773.1"/>
    </source>
</evidence>
<dbReference type="EMBL" id="JAMOIL010000005">
    <property type="protein sequence ID" value="MCM0619773.1"/>
    <property type="molecule type" value="Genomic_DNA"/>
</dbReference>
<evidence type="ECO:0000313" key="3">
    <source>
        <dbReference type="Proteomes" id="UP001139485"/>
    </source>
</evidence>
<feature type="region of interest" description="Disordered" evidence="1">
    <location>
        <begin position="122"/>
        <end position="155"/>
    </location>
</feature>